<evidence type="ECO:0000313" key="9">
    <source>
        <dbReference type="Proteomes" id="UP001597453"/>
    </source>
</evidence>
<dbReference type="EMBL" id="JBHUNF010000001">
    <property type="protein sequence ID" value="MFD2673819.1"/>
    <property type="molecule type" value="Genomic_DNA"/>
</dbReference>
<dbReference type="GO" id="GO:0008483">
    <property type="term" value="F:transaminase activity"/>
    <property type="evidence" value="ECO:0007669"/>
    <property type="project" value="UniProtKB-KW"/>
</dbReference>
<dbReference type="CDD" id="cd00609">
    <property type="entry name" value="AAT_like"/>
    <property type="match status" value="1"/>
</dbReference>
<dbReference type="InterPro" id="IPR015421">
    <property type="entry name" value="PyrdxlP-dep_Trfase_major"/>
</dbReference>
<evidence type="ECO:0000256" key="1">
    <source>
        <dbReference type="ARBA" id="ARBA00005384"/>
    </source>
</evidence>
<dbReference type="InterPro" id="IPR004839">
    <property type="entry name" value="Aminotransferase_I/II_large"/>
</dbReference>
<dbReference type="InterPro" id="IPR000524">
    <property type="entry name" value="Tscrpt_reg_HTH_GntR"/>
</dbReference>
<comment type="caution">
    <text evidence="8">The sequence shown here is derived from an EMBL/GenBank/DDBJ whole genome shotgun (WGS) entry which is preliminary data.</text>
</comment>
<keyword evidence="3" id="KW-0805">Transcription regulation</keyword>
<keyword evidence="4" id="KW-0238">DNA-binding</keyword>
<evidence type="ECO:0000256" key="6">
    <source>
        <dbReference type="SAM" id="MobiDB-lite"/>
    </source>
</evidence>
<dbReference type="SUPFAM" id="SSF46785">
    <property type="entry name" value="Winged helix' DNA-binding domain"/>
    <property type="match status" value="1"/>
</dbReference>
<evidence type="ECO:0000259" key="7">
    <source>
        <dbReference type="PROSITE" id="PS50949"/>
    </source>
</evidence>
<dbReference type="RefSeq" id="WP_066055245.1">
    <property type="nucleotide sequence ID" value="NZ_JBHUNF010000001.1"/>
</dbReference>
<keyword evidence="9" id="KW-1185">Reference proteome</keyword>
<organism evidence="8 9">
    <name type="scientific">Gulosibacter bifidus</name>
    <dbReference type="NCBI Taxonomy" id="272239"/>
    <lineage>
        <taxon>Bacteria</taxon>
        <taxon>Bacillati</taxon>
        <taxon>Actinomycetota</taxon>
        <taxon>Actinomycetes</taxon>
        <taxon>Micrococcales</taxon>
        <taxon>Microbacteriaceae</taxon>
        <taxon>Gulosibacter</taxon>
    </lineage>
</organism>
<evidence type="ECO:0000256" key="3">
    <source>
        <dbReference type="ARBA" id="ARBA00023015"/>
    </source>
</evidence>
<keyword evidence="2" id="KW-0663">Pyridoxal phosphate</keyword>
<reference evidence="9" key="1">
    <citation type="journal article" date="2019" name="Int. J. Syst. Evol. Microbiol.">
        <title>The Global Catalogue of Microorganisms (GCM) 10K type strain sequencing project: providing services to taxonomists for standard genome sequencing and annotation.</title>
        <authorList>
            <consortium name="The Broad Institute Genomics Platform"/>
            <consortium name="The Broad Institute Genome Sequencing Center for Infectious Disease"/>
            <person name="Wu L."/>
            <person name="Ma J."/>
        </authorList>
    </citation>
    <scope>NUCLEOTIDE SEQUENCE [LARGE SCALE GENOMIC DNA]</scope>
    <source>
        <strain evidence="9">TISTR 1511</strain>
    </source>
</reference>
<protein>
    <submittedName>
        <fullName evidence="8">PLP-dependent aminotransferase family protein</fullName>
    </submittedName>
</protein>
<dbReference type="SUPFAM" id="SSF53383">
    <property type="entry name" value="PLP-dependent transferases"/>
    <property type="match status" value="1"/>
</dbReference>
<evidence type="ECO:0000313" key="8">
    <source>
        <dbReference type="EMBL" id="MFD2673819.1"/>
    </source>
</evidence>
<keyword evidence="8" id="KW-0032">Aminotransferase</keyword>
<dbReference type="Pfam" id="PF00155">
    <property type="entry name" value="Aminotran_1_2"/>
    <property type="match status" value="1"/>
</dbReference>
<sequence>MRPAVSAELAITLDRTSTVSLPQQLVTAVRELIRDRILQPGDAMPATRAWAEQLGVSRGTVVTAYEQLAAEGYVVAERGAATRVNPSLAITHPETTADRPRPHARAPRTKPTRTHQTPALHPAQPVTVNMLPGQSSSEHLSTPAWRRAWRNAADGEFEAAPLGGAPEYLSAVSEYFRRMRGLARDRNQYLATAGGRDGLALIVLTLAAERPGRPLRVGVESPGYPSLRLALQRLGCTLVPLPVDDQGLRTNALPQGDSRPDLVIVTPSHQYPLGGTLPITRRLELLEWARQESVLIVEDDYDSELRYVGRPLPTLTALDEPNHDTVVLLGTFTTTVAPGLGIGLLCVPDALRPRLIDARADLGSPVSSVVQRAFAEYLDSGELARRAARMRRAYRQRRTAVLEAFAEVEHLTVSPMDGGLHAVLHSRRSESGMLRACRSAHVLVEPGGEYWNRAEPVAAAAEPTASTPAASTGPASGGSIVIGYAHLTDAELAEGLRRLRAVL</sequence>
<evidence type="ECO:0000256" key="2">
    <source>
        <dbReference type="ARBA" id="ARBA00022898"/>
    </source>
</evidence>
<dbReference type="InterPro" id="IPR036388">
    <property type="entry name" value="WH-like_DNA-bd_sf"/>
</dbReference>
<dbReference type="PANTHER" id="PTHR46577">
    <property type="entry name" value="HTH-TYPE TRANSCRIPTIONAL REGULATORY PROTEIN GABR"/>
    <property type="match status" value="1"/>
</dbReference>
<dbReference type="SMART" id="SM00345">
    <property type="entry name" value="HTH_GNTR"/>
    <property type="match status" value="1"/>
</dbReference>
<gene>
    <name evidence="8" type="ORF">ACFSUQ_00660</name>
</gene>
<feature type="region of interest" description="Disordered" evidence="6">
    <location>
        <begin position="88"/>
        <end position="119"/>
    </location>
</feature>
<accession>A0ABW5RG76</accession>
<evidence type="ECO:0000256" key="5">
    <source>
        <dbReference type="ARBA" id="ARBA00023163"/>
    </source>
</evidence>
<proteinExistence type="inferred from homology"/>
<dbReference type="PANTHER" id="PTHR46577:SF1">
    <property type="entry name" value="HTH-TYPE TRANSCRIPTIONAL REGULATORY PROTEIN GABR"/>
    <property type="match status" value="1"/>
</dbReference>
<keyword evidence="5" id="KW-0804">Transcription</keyword>
<dbReference type="InterPro" id="IPR015424">
    <property type="entry name" value="PyrdxlP-dep_Trfase"/>
</dbReference>
<evidence type="ECO:0000256" key="4">
    <source>
        <dbReference type="ARBA" id="ARBA00023125"/>
    </source>
</evidence>
<dbReference type="InterPro" id="IPR051446">
    <property type="entry name" value="HTH_trans_reg/aminotransferase"/>
</dbReference>
<dbReference type="Proteomes" id="UP001597453">
    <property type="component" value="Unassembled WGS sequence"/>
</dbReference>
<dbReference type="PRINTS" id="PR00035">
    <property type="entry name" value="HTHGNTR"/>
</dbReference>
<dbReference type="CDD" id="cd07377">
    <property type="entry name" value="WHTH_GntR"/>
    <property type="match status" value="1"/>
</dbReference>
<dbReference type="InterPro" id="IPR036390">
    <property type="entry name" value="WH_DNA-bd_sf"/>
</dbReference>
<dbReference type="Gene3D" id="3.40.640.10">
    <property type="entry name" value="Type I PLP-dependent aspartate aminotransferase-like (Major domain)"/>
    <property type="match status" value="1"/>
</dbReference>
<keyword evidence="8" id="KW-0808">Transferase</keyword>
<dbReference type="Gene3D" id="1.10.10.10">
    <property type="entry name" value="Winged helix-like DNA-binding domain superfamily/Winged helix DNA-binding domain"/>
    <property type="match status" value="1"/>
</dbReference>
<feature type="domain" description="HTH gntR-type" evidence="7">
    <location>
        <begin position="19"/>
        <end position="87"/>
    </location>
</feature>
<name>A0ABW5RG76_9MICO</name>
<dbReference type="PROSITE" id="PS50949">
    <property type="entry name" value="HTH_GNTR"/>
    <property type="match status" value="1"/>
</dbReference>
<dbReference type="Pfam" id="PF00392">
    <property type="entry name" value="GntR"/>
    <property type="match status" value="1"/>
</dbReference>
<comment type="similarity">
    <text evidence="1">In the C-terminal section; belongs to the class-I pyridoxal-phosphate-dependent aminotransferase family.</text>
</comment>
<feature type="compositionally biased region" description="Basic residues" evidence="6">
    <location>
        <begin position="102"/>
        <end position="113"/>
    </location>
</feature>